<evidence type="ECO:0000256" key="1">
    <source>
        <dbReference type="SAM" id="Phobius"/>
    </source>
</evidence>
<evidence type="ECO:0000313" key="2">
    <source>
        <dbReference type="EMBL" id="KNC28301.1"/>
    </source>
</evidence>
<evidence type="ECO:0000313" key="3">
    <source>
        <dbReference type="Proteomes" id="UP000037069"/>
    </source>
</evidence>
<organism evidence="2 3">
    <name type="scientific">Lucilia cuprina</name>
    <name type="common">Green bottle fly</name>
    <name type="synonym">Australian sheep blowfly</name>
    <dbReference type="NCBI Taxonomy" id="7375"/>
    <lineage>
        <taxon>Eukaryota</taxon>
        <taxon>Metazoa</taxon>
        <taxon>Ecdysozoa</taxon>
        <taxon>Arthropoda</taxon>
        <taxon>Hexapoda</taxon>
        <taxon>Insecta</taxon>
        <taxon>Pterygota</taxon>
        <taxon>Neoptera</taxon>
        <taxon>Endopterygota</taxon>
        <taxon>Diptera</taxon>
        <taxon>Brachycera</taxon>
        <taxon>Muscomorpha</taxon>
        <taxon>Oestroidea</taxon>
        <taxon>Calliphoridae</taxon>
        <taxon>Luciliinae</taxon>
        <taxon>Lucilia</taxon>
    </lineage>
</organism>
<reference evidence="2 3" key="1">
    <citation type="journal article" date="2015" name="Nat. Commun.">
        <title>Lucilia cuprina genome unlocks parasitic fly biology to underpin future interventions.</title>
        <authorList>
            <person name="Anstead C.A."/>
            <person name="Korhonen P.K."/>
            <person name="Young N.D."/>
            <person name="Hall R.S."/>
            <person name="Jex A.R."/>
            <person name="Murali S.C."/>
            <person name="Hughes D.S."/>
            <person name="Lee S.F."/>
            <person name="Perry T."/>
            <person name="Stroehlein A.J."/>
            <person name="Ansell B.R."/>
            <person name="Breugelmans B."/>
            <person name="Hofmann A."/>
            <person name="Qu J."/>
            <person name="Dugan S."/>
            <person name="Lee S.L."/>
            <person name="Chao H."/>
            <person name="Dinh H."/>
            <person name="Han Y."/>
            <person name="Doddapaneni H.V."/>
            <person name="Worley K.C."/>
            <person name="Muzny D.M."/>
            <person name="Ioannidis P."/>
            <person name="Waterhouse R.M."/>
            <person name="Zdobnov E.M."/>
            <person name="James P.J."/>
            <person name="Bagnall N.H."/>
            <person name="Kotze A.C."/>
            <person name="Gibbs R.A."/>
            <person name="Richards S."/>
            <person name="Batterham P."/>
            <person name="Gasser R.B."/>
        </authorList>
    </citation>
    <scope>NUCLEOTIDE SEQUENCE [LARGE SCALE GENOMIC DNA]</scope>
    <source>
        <strain evidence="2 3">LS</strain>
        <tissue evidence="2">Full body</tissue>
    </source>
</reference>
<dbReference type="Proteomes" id="UP000037069">
    <property type="component" value="Unassembled WGS sequence"/>
</dbReference>
<sequence>MQMHVESVGRVLNSLALLSQKKITNNFFFVTTQVILLIINTFTGKISTRMTNVSAIIPILPTNTTNPIRTSGTNEYPDKSAMREKCVYAPNMANPTVIPPVDQSINILRPYVSTNKVAAYVPAICKVPIMIVLVLGSIAEPESAKIFDICCGVSGKKYEPTK</sequence>
<protein>
    <submittedName>
        <fullName evidence="2">Uncharacterized protein</fullName>
    </submittedName>
</protein>
<feature type="transmembrane region" description="Helical" evidence="1">
    <location>
        <begin position="23"/>
        <end position="42"/>
    </location>
</feature>
<gene>
    <name evidence="2" type="ORF">FF38_13993</name>
</gene>
<keyword evidence="1" id="KW-0472">Membrane</keyword>
<keyword evidence="1" id="KW-0812">Transmembrane</keyword>
<name>A0A0L0C7R6_LUCCU</name>
<accession>A0A0L0C7R6</accession>
<dbReference type="AlphaFoldDB" id="A0A0L0C7R6"/>
<keyword evidence="3" id="KW-1185">Reference proteome</keyword>
<comment type="caution">
    <text evidence="2">The sequence shown here is derived from an EMBL/GenBank/DDBJ whole genome shotgun (WGS) entry which is preliminary data.</text>
</comment>
<dbReference type="EMBL" id="JRES01000799">
    <property type="protein sequence ID" value="KNC28301.1"/>
    <property type="molecule type" value="Genomic_DNA"/>
</dbReference>
<proteinExistence type="predicted"/>
<keyword evidence="1" id="KW-1133">Transmembrane helix</keyword>